<organism evidence="6 7">
    <name type="scientific">Gordonia jinhuaensis</name>
    <dbReference type="NCBI Taxonomy" id="1517702"/>
    <lineage>
        <taxon>Bacteria</taxon>
        <taxon>Bacillati</taxon>
        <taxon>Actinomycetota</taxon>
        <taxon>Actinomycetes</taxon>
        <taxon>Mycobacteriales</taxon>
        <taxon>Gordoniaceae</taxon>
        <taxon>Gordonia</taxon>
    </lineage>
</organism>
<proteinExistence type="predicted"/>
<feature type="domain" description="Chorismate-utilising enzyme C-terminal" evidence="5">
    <location>
        <begin position="185"/>
        <end position="439"/>
    </location>
</feature>
<dbReference type="Proteomes" id="UP000621454">
    <property type="component" value="Unassembled WGS sequence"/>
</dbReference>
<sequence>MTTLAGEPTTSVTGGMRGRHARAATIVAAWAAACADEYLIYDRDERWYFAAGVRADIRLTPSAVTIRYGETERVHDAGEDPAAALAAALKALPLADWRVYGHIDFDFCAPYLGAAHRLSPDDDLAYLFVPEREAVLDSTRLGEDEADVSAAITAAGPWCEELVALARTARDVDAPACGVDVSADPDDYRGRVAAAVADITAGRYEKVIMSREVAVDFAVDFPATYARGRAANSPARSFLMRCGGLSMTGFSPELVGAVDGSGTVVTEPLAGTRALGRSPEQDAAARIDLVTDPKEITEHAVSVRTSMSEIESVSVPGTTIVTEFMAVRERGSVQHLASTVQGILAPQHDPWQALRVLFPSVTASGIPKREAVDAIFRLEPQRRGRFCGAVVTASSRGELEAALVLRSVVDRAGRTTIRAGAGIVGQSRPEREFTETAEKLASIAPHLVARDGGEK</sequence>
<keyword evidence="4" id="KW-0456">Lyase</keyword>
<dbReference type="SUPFAM" id="SSF56322">
    <property type="entry name" value="ADC synthase"/>
    <property type="match status" value="1"/>
</dbReference>
<keyword evidence="2" id="KW-0479">Metal-binding</keyword>
<accession>A0A916WZH6</accession>
<dbReference type="PANTHER" id="PTHR11236">
    <property type="entry name" value="AMINOBENZOATE/ANTHRANILATE SYNTHASE"/>
    <property type="match status" value="1"/>
</dbReference>
<dbReference type="GO" id="GO:0046872">
    <property type="term" value="F:metal ion binding"/>
    <property type="evidence" value="ECO:0007669"/>
    <property type="project" value="UniProtKB-KW"/>
</dbReference>
<dbReference type="GO" id="GO:0000162">
    <property type="term" value="P:L-tryptophan biosynthetic process"/>
    <property type="evidence" value="ECO:0007669"/>
    <property type="project" value="TreeGrafter"/>
</dbReference>
<evidence type="ECO:0000256" key="4">
    <source>
        <dbReference type="ARBA" id="ARBA00023239"/>
    </source>
</evidence>
<dbReference type="AlphaFoldDB" id="A0A916WZH6"/>
<dbReference type="Pfam" id="PF00425">
    <property type="entry name" value="Chorismate_bind"/>
    <property type="match status" value="1"/>
</dbReference>
<evidence type="ECO:0000313" key="6">
    <source>
        <dbReference type="EMBL" id="GGB42064.1"/>
    </source>
</evidence>
<evidence type="ECO:0000256" key="3">
    <source>
        <dbReference type="ARBA" id="ARBA00022842"/>
    </source>
</evidence>
<dbReference type="EMBL" id="BMGC01000030">
    <property type="protein sequence ID" value="GGB42064.1"/>
    <property type="molecule type" value="Genomic_DNA"/>
</dbReference>
<dbReference type="NCBIfam" id="TIGR03494">
    <property type="entry name" value="salicyl_syn"/>
    <property type="match status" value="1"/>
</dbReference>
<dbReference type="InterPro" id="IPR005801">
    <property type="entry name" value="ADC_synthase"/>
</dbReference>
<keyword evidence="3" id="KW-0460">Magnesium</keyword>
<dbReference type="Gene3D" id="3.60.120.10">
    <property type="entry name" value="Anthranilate synthase"/>
    <property type="match status" value="1"/>
</dbReference>
<evidence type="ECO:0000256" key="2">
    <source>
        <dbReference type="ARBA" id="ARBA00022723"/>
    </source>
</evidence>
<dbReference type="InterPro" id="IPR019996">
    <property type="entry name" value="Salicylate_synthase"/>
</dbReference>
<comment type="cofactor">
    <cofactor evidence="1">
        <name>Mg(2+)</name>
        <dbReference type="ChEBI" id="CHEBI:18420"/>
    </cofactor>
</comment>
<reference evidence="6" key="2">
    <citation type="submission" date="2020-09" db="EMBL/GenBank/DDBJ databases">
        <authorList>
            <person name="Sun Q."/>
            <person name="Zhou Y."/>
        </authorList>
    </citation>
    <scope>NUCLEOTIDE SEQUENCE</scope>
    <source>
        <strain evidence="6">CGMCC 1.12827</strain>
    </source>
</reference>
<dbReference type="PANTHER" id="PTHR11236:SF48">
    <property type="entry name" value="ISOCHORISMATE SYNTHASE MENF"/>
    <property type="match status" value="1"/>
</dbReference>
<dbReference type="RefSeq" id="WP_229742790.1">
    <property type="nucleotide sequence ID" value="NZ_BMGC01000030.1"/>
</dbReference>
<dbReference type="InterPro" id="IPR015890">
    <property type="entry name" value="Chorismate_C"/>
</dbReference>
<gene>
    <name evidence="6" type="ORF">GCM10011489_32020</name>
</gene>
<protein>
    <submittedName>
        <fullName evidence="6">Salicylate synthase</fullName>
    </submittedName>
</protein>
<name>A0A916WZH6_9ACTN</name>
<evidence type="ECO:0000313" key="7">
    <source>
        <dbReference type="Proteomes" id="UP000621454"/>
    </source>
</evidence>
<evidence type="ECO:0000256" key="1">
    <source>
        <dbReference type="ARBA" id="ARBA00001946"/>
    </source>
</evidence>
<evidence type="ECO:0000259" key="5">
    <source>
        <dbReference type="Pfam" id="PF00425"/>
    </source>
</evidence>
<dbReference type="InterPro" id="IPR019999">
    <property type="entry name" value="Anth_synth_I-like"/>
</dbReference>
<dbReference type="GO" id="GO:0016833">
    <property type="term" value="F:oxo-acid-lyase activity"/>
    <property type="evidence" value="ECO:0007669"/>
    <property type="project" value="InterPro"/>
</dbReference>
<comment type="caution">
    <text evidence="6">The sequence shown here is derived from an EMBL/GenBank/DDBJ whole genome shotgun (WGS) entry which is preliminary data.</text>
</comment>
<keyword evidence="7" id="KW-1185">Reference proteome</keyword>
<reference evidence="6" key="1">
    <citation type="journal article" date="2014" name="Int. J. Syst. Evol. Microbiol.">
        <title>Complete genome sequence of Corynebacterium casei LMG S-19264T (=DSM 44701T), isolated from a smear-ripened cheese.</title>
        <authorList>
            <consortium name="US DOE Joint Genome Institute (JGI-PGF)"/>
            <person name="Walter F."/>
            <person name="Albersmeier A."/>
            <person name="Kalinowski J."/>
            <person name="Ruckert C."/>
        </authorList>
    </citation>
    <scope>NUCLEOTIDE SEQUENCE</scope>
    <source>
        <strain evidence="6">CGMCC 1.12827</strain>
    </source>
</reference>
<dbReference type="GO" id="GO:0008909">
    <property type="term" value="F:isochorismate synthase activity"/>
    <property type="evidence" value="ECO:0007669"/>
    <property type="project" value="InterPro"/>
</dbReference>